<name>A0A0G4I8S6_9ALVE</name>
<dbReference type="GO" id="GO:0005524">
    <property type="term" value="F:ATP binding"/>
    <property type="evidence" value="ECO:0007669"/>
    <property type="project" value="UniProtKB-UniRule"/>
</dbReference>
<dbReference type="VEuPathDB" id="CryptoDB:Cvel_12027"/>
<feature type="region of interest" description="Disordered" evidence="6">
    <location>
        <begin position="109"/>
        <end position="204"/>
    </location>
</feature>
<dbReference type="GO" id="GO:0000724">
    <property type="term" value="P:double-strand break repair via homologous recombination"/>
    <property type="evidence" value="ECO:0007669"/>
    <property type="project" value="TreeGrafter"/>
</dbReference>
<evidence type="ECO:0000256" key="3">
    <source>
        <dbReference type="ARBA" id="ARBA00022806"/>
    </source>
</evidence>
<dbReference type="GO" id="GO:0005634">
    <property type="term" value="C:nucleus"/>
    <property type="evidence" value="ECO:0007669"/>
    <property type="project" value="TreeGrafter"/>
</dbReference>
<evidence type="ECO:0000256" key="4">
    <source>
        <dbReference type="ARBA" id="ARBA00022840"/>
    </source>
</evidence>
<dbReference type="InterPro" id="IPR027417">
    <property type="entry name" value="P-loop_NTPase"/>
</dbReference>
<feature type="binding site" evidence="5">
    <location>
        <begin position="23"/>
        <end position="30"/>
    </location>
    <ligand>
        <name>ATP</name>
        <dbReference type="ChEBI" id="CHEBI:30616"/>
    </ligand>
</feature>
<dbReference type="GO" id="GO:0016787">
    <property type="term" value="F:hydrolase activity"/>
    <property type="evidence" value="ECO:0007669"/>
    <property type="project" value="UniProtKB-UniRule"/>
</dbReference>
<protein>
    <recommendedName>
        <fullName evidence="7">UvrD-like helicase ATP-binding domain-containing protein</fullName>
    </recommendedName>
</protein>
<dbReference type="PANTHER" id="PTHR11070">
    <property type="entry name" value="UVRD / RECB / PCRA DNA HELICASE FAMILY MEMBER"/>
    <property type="match status" value="1"/>
</dbReference>
<evidence type="ECO:0000256" key="2">
    <source>
        <dbReference type="ARBA" id="ARBA00022801"/>
    </source>
</evidence>
<dbReference type="Gene3D" id="3.40.50.300">
    <property type="entry name" value="P-loop containing nucleotide triphosphate hydrolases"/>
    <property type="match status" value="2"/>
</dbReference>
<dbReference type="PROSITE" id="PS51198">
    <property type="entry name" value="UVRD_HELICASE_ATP_BIND"/>
    <property type="match status" value="1"/>
</dbReference>
<evidence type="ECO:0000256" key="6">
    <source>
        <dbReference type="SAM" id="MobiDB-lite"/>
    </source>
</evidence>
<dbReference type="GO" id="GO:0043138">
    <property type="term" value="F:3'-5' DNA helicase activity"/>
    <property type="evidence" value="ECO:0007669"/>
    <property type="project" value="TreeGrafter"/>
</dbReference>
<dbReference type="Pfam" id="PF00580">
    <property type="entry name" value="UvrD-helicase"/>
    <property type="match status" value="1"/>
</dbReference>
<evidence type="ECO:0000256" key="1">
    <source>
        <dbReference type="ARBA" id="ARBA00022741"/>
    </source>
</evidence>
<keyword evidence="4 5" id="KW-0067">ATP-binding</keyword>
<evidence type="ECO:0000313" key="8">
    <source>
        <dbReference type="EMBL" id="CEM53520.1"/>
    </source>
</evidence>
<dbReference type="GO" id="GO:0031297">
    <property type="term" value="P:replication fork processing"/>
    <property type="evidence" value="ECO:0007669"/>
    <property type="project" value="TreeGrafter"/>
</dbReference>
<accession>A0A0G4I8S6</accession>
<evidence type="ECO:0000259" key="7">
    <source>
        <dbReference type="PROSITE" id="PS51198"/>
    </source>
</evidence>
<dbReference type="EMBL" id="CDMZ01005702">
    <property type="protein sequence ID" value="CEM53520.1"/>
    <property type="molecule type" value="Genomic_DNA"/>
</dbReference>
<feature type="compositionally biased region" description="Basic and acidic residues" evidence="6">
    <location>
        <begin position="116"/>
        <end position="127"/>
    </location>
</feature>
<sequence>MTDEQKAIVNCIAPNGALVRIQAFAGTGKTSTAVWLTQRIRERQPGATILYLTFSKSLAEEAKKKFGGSVIVRTLHSLSKCQVYLGEQIHPLPSKDELVQMFSLEQEVDPGWDGEAAPRTERGDQRGPARGGPGMPPQGQVTSGSSSEGDAPSPSAAAAPSGPAAPHGLSGAANASAGAVGRPSGNPGSGGGGDSEEETQERKKNARELMSHRFADYILKWYDRFLQSADLPPPRESDQSVSTSWLSEWKEILWRTEPFWLKEKKEYRFRQGRRPADLAEYVVRLWHQRRRFWGRFPDEPRHPTLFHDEYQKVYQIGNWGTGRPWKRGGINAERKPTPSAHDCPHCGQKVWMYPEFGFCESCEVFGRNHKYTYGWFWDYVIVDECQDMSRCQIDLLLPTQVPQKIPFQTMPTTFVLGDRYQRIFGFRGAIPLFFDVNLTNPETLPRPAEVLRRDKSITRREGIWYPGKHFHLTRSFRFGKHIARWATYVLRFIGEPVPVVGAGRYPGVVEDGMDDGVRERRRREGNCEGDGVVSERRGERQLPTLLKRTKELMREGGGWQGIHS</sequence>
<dbReference type="PANTHER" id="PTHR11070:SF30">
    <property type="entry name" value="F-BOX DNA HELICASE 1"/>
    <property type="match status" value="1"/>
</dbReference>
<proteinExistence type="predicted"/>
<keyword evidence="2 5" id="KW-0378">Hydrolase</keyword>
<organism evidence="8">
    <name type="scientific">Chromera velia CCMP2878</name>
    <dbReference type="NCBI Taxonomy" id="1169474"/>
    <lineage>
        <taxon>Eukaryota</taxon>
        <taxon>Sar</taxon>
        <taxon>Alveolata</taxon>
        <taxon>Colpodellida</taxon>
        <taxon>Chromeraceae</taxon>
        <taxon>Chromera</taxon>
    </lineage>
</organism>
<keyword evidence="3 5" id="KW-0347">Helicase</keyword>
<evidence type="ECO:0000256" key="5">
    <source>
        <dbReference type="PROSITE-ProRule" id="PRU00560"/>
    </source>
</evidence>
<dbReference type="AlphaFoldDB" id="A0A0G4I8S6"/>
<feature type="domain" description="UvrD-like helicase ATP-binding" evidence="7">
    <location>
        <begin position="2"/>
        <end position="479"/>
    </location>
</feature>
<dbReference type="InterPro" id="IPR000212">
    <property type="entry name" value="DNA_helicase_UvrD/REP"/>
</dbReference>
<keyword evidence="1 5" id="KW-0547">Nucleotide-binding</keyword>
<dbReference type="InterPro" id="IPR014016">
    <property type="entry name" value="UvrD-like_ATP-bd"/>
</dbReference>
<dbReference type="GO" id="GO:0003677">
    <property type="term" value="F:DNA binding"/>
    <property type="evidence" value="ECO:0007669"/>
    <property type="project" value="InterPro"/>
</dbReference>
<feature type="compositionally biased region" description="Low complexity" evidence="6">
    <location>
        <begin position="137"/>
        <end position="186"/>
    </location>
</feature>
<gene>
    <name evidence="8" type="ORF">Cvel_12027</name>
</gene>
<reference evidence="8" key="1">
    <citation type="submission" date="2014-11" db="EMBL/GenBank/DDBJ databases">
        <authorList>
            <person name="Otto D Thomas"/>
            <person name="Naeem Raeece"/>
        </authorList>
    </citation>
    <scope>NUCLEOTIDE SEQUENCE</scope>
</reference>
<dbReference type="SUPFAM" id="SSF52540">
    <property type="entry name" value="P-loop containing nucleoside triphosphate hydrolases"/>
    <property type="match status" value="1"/>
</dbReference>